<dbReference type="InParanoid" id="A0A6P7G0N7"/>
<sequence>MASKNQPTKKATQEVQINIAVKQQKVTTGPAKTQNKTQVKLDVGNAAPKPRRAPQPRAQPGLPPIFKQDQAVLLQQQQMIIQQQTLMLQQQNIIAAQQMLANTSVAQVPKKQPGRPRVNNNASGDKPKAAPKAANPRTKQQVKVNVKINNNQ</sequence>
<evidence type="ECO:0000313" key="3">
    <source>
        <dbReference type="Proteomes" id="UP001652700"/>
    </source>
</evidence>
<dbReference type="GeneID" id="114336305"/>
<evidence type="ECO:0000313" key="4">
    <source>
        <dbReference type="RefSeq" id="XP_028142449.1"/>
    </source>
</evidence>
<reference evidence="4" key="1">
    <citation type="submission" date="2025-04" db="UniProtKB">
        <authorList>
            <consortium name="RefSeq"/>
        </authorList>
    </citation>
    <scope>IDENTIFICATION</scope>
    <source>
        <tissue evidence="4">Whole insect</tissue>
    </source>
</reference>
<gene>
    <name evidence="4" type="primary">LOC114336305</name>
</gene>
<feature type="region of interest" description="Disordered" evidence="1">
    <location>
        <begin position="105"/>
        <end position="152"/>
    </location>
</feature>
<feature type="region of interest" description="Disordered" evidence="1">
    <location>
        <begin position="24"/>
        <end position="63"/>
    </location>
</feature>
<dbReference type="EnsemblMetazoa" id="XM_028286648.2">
    <property type="protein sequence ID" value="XP_028142449.1"/>
    <property type="gene ID" value="LOC114336305"/>
</dbReference>
<dbReference type="Proteomes" id="UP001652700">
    <property type="component" value="Unplaced"/>
</dbReference>
<evidence type="ECO:0000313" key="2">
    <source>
        <dbReference type="EnsemblMetazoa" id="XP_028142449.1"/>
    </source>
</evidence>
<organism evidence="4">
    <name type="scientific">Diabrotica virgifera virgifera</name>
    <name type="common">western corn rootworm</name>
    <dbReference type="NCBI Taxonomy" id="50390"/>
    <lineage>
        <taxon>Eukaryota</taxon>
        <taxon>Metazoa</taxon>
        <taxon>Ecdysozoa</taxon>
        <taxon>Arthropoda</taxon>
        <taxon>Hexapoda</taxon>
        <taxon>Insecta</taxon>
        <taxon>Pterygota</taxon>
        <taxon>Neoptera</taxon>
        <taxon>Endopterygota</taxon>
        <taxon>Coleoptera</taxon>
        <taxon>Polyphaga</taxon>
        <taxon>Cucujiformia</taxon>
        <taxon>Chrysomeloidea</taxon>
        <taxon>Chrysomelidae</taxon>
        <taxon>Galerucinae</taxon>
        <taxon>Diabroticina</taxon>
        <taxon>Diabroticites</taxon>
        <taxon>Diabrotica</taxon>
    </lineage>
</organism>
<accession>A0A6P7G0N7</accession>
<feature type="compositionally biased region" description="Low complexity" evidence="1">
    <location>
        <begin position="130"/>
        <end position="152"/>
    </location>
</feature>
<evidence type="ECO:0000256" key="1">
    <source>
        <dbReference type="SAM" id="MobiDB-lite"/>
    </source>
</evidence>
<proteinExistence type="predicted"/>
<protein>
    <submittedName>
        <fullName evidence="4">Uncharacterized protein LOC114336305</fullName>
    </submittedName>
</protein>
<dbReference type="AlphaFoldDB" id="A0A6P7G0N7"/>
<feature type="compositionally biased region" description="Polar residues" evidence="1">
    <location>
        <begin position="24"/>
        <end position="38"/>
    </location>
</feature>
<dbReference type="KEGG" id="dvv:114336305"/>
<keyword evidence="3" id="KW-1185">Reference proteome</keyword>
<dbReference type="RefSeq" id="XP_028142449.1">
    <property type="nucleotide sequence ID" value="XM_028286648.1"/>
</dbReference>
<reference evidence="2" key="2">
    <citation type="submission" date="2025-05" db="UniProtKB">
        <authorList>
            <consortium name="EnsemblMetazoa"/>
        </authorList>
    </citation>
    <scope>IDENTIFICATION</scope>
</reference>
<name>A0A6P7G0N7_DIAVI</name>